<comment type="caution">
    <text evidence="1">The sequence shown here is derived from an EMBL/GenBank/DDBJ whole genome shotgun (WGS) entry which is preliminary data.</text>
</comment>
<reference evidence="1" key="1">
    <citation type="journal article" date="2023" name="Access Microbiol">
        <title>De-novo genome assembly for Akanthomyces muscarius, a biocontrol agent of insect agricultural pests.</title>
        <authorList>
            <person name="Erdos Z."/>
            <person name="Studholme D.J."/>
            <person name="Raymond B."/>
            <person name="Sharma M."/>
        </authorList>
    </citation>
    <scope>NUCLEOTIDE SEQUENCE</scope>
    <source>
        <strain evidence="1">Ve6</strain>
    </source>
</reference>
<dbReference type="RefSeq" id="XP_056056039.1">
    <property type="nucleotide sequence ID" value="XM_056199166.1"/>
</dbReference>
<dbReference type="AlphaFoldDB" id="A0A9W8UPI9"/>
<dbReference type="GeneID" id="80888297"/>
<name>A0A9W8UPI9_AKAMU</name>
<dbReference type="KEGG" id="amus:LMH87_001138"/>
<sequence length="248" mass="27383">MQTKPKPCANSSLESLSSPCLLSISIKYQACSVSYALTDVMATAIHANPAQLPLGQQLAQLRAILCTNKTLVTVLERVATLGMPNWYLAAGAVSQTVWNHMSGLAPDTGISDYDVVYHDDRDLSWDAEDAYIQKAKALFSDMPHVEVEIRNQARVHLWFESKYGGKCAPHASVEAGIDSWISTSAMIGIRLDGDEHAWSVYAPRGLSDYFNMVARPNAALGSKEHYDKKAARWKGIWDKLTVEPWPTD</sequence>
<dbReference type="Proteomes" id="UP001144673">
    <property type="component" value="Chromosome 6"/>
</dbReference>
<keyword evidence="2" id="KW-1185">Reference proteome</keyword>
<dbReference type="PANTHER" id="PTHR39166:SF1">
    <property type="entry name" value="BLL1166 PROTEIN"/>
    <property type="match status" value="1"/>
</dbReference>
<protein>
    <recommendedName>
        <fullName evidence="3">FAD binding domain protein</fullName>
    </recommendedName>
</protein>
<evidence type="ECO:0000313" key="2">
    <source>
        <dbReference type="Proteomes" id="UP001144673"/>
    </source>
</evidence>
<gene>
    <name evidence="1" type="ORF">LMH87_001138</name>
</gene>
<dbReference type="EMBL" id="JAJHUN010000007">
    <property type="protein sequence ID" value="KAJ4155915.1"/>
    <property type="molecule type" value="Genomic_DNA"/>
</dbReference>
<evidence type="ECO:0008006" key="3">
    <source>
        <dbReference type="Google" id="ProtNLM"/>
    </source>
</evidence>
<evidence type="ECO:0000313" key="1">
    <source>
        <dbReference type="EMBL" id="KAJ4155915.1"/>
    </source>
</evidence>
<accession>A0A9W8UPI9</accession>
<proteinExistence type="predicted"/>
<organism evidence="1 2">
    <name type="scientific">Akanthomyces muscarius</name>
    <name type="common">Entomopathogenic fungus</name>
    <name type="synonym">Lecanicillium muscarium</name>
    <dbReference type="NCBI Taxonomy" id="2231603"/>
    <lineage>
        <taxon>Eukaryota</taxon>
        <taxon>Fungi</taxon>
        <taxon>Dikarya</taxon>
        <taxon>Ascomycota</taxon>
        <taxon>Pezizomycotina</taxon>
        <taxon>Sordariomycetes</taxon>
        <taxon>Hypocreomycetidae</taxon>
        <taxon>Hypocreales</taxon>
        <taxon>Cordycipitaceae</taxon>
        <taxon>Akanthomyces</taxon>
    </lineage>
</organism>
<dbReference type="InterPro" id="IPR009267">
    <property type="entry name" value="NTP_transf_6"/>
</dbReference>
<dbReference type="Pfam" id="PF06042">
    <property type="entry name" value="NTP_transf_6"/>
    <property type="match status" value="1"/>
</dbReference>
<dbReference type="PANTHER" id="PTHR39166">
    <property type="entry name" value="BLL1166 PROTEIN"/>
    <property type="match status" value="1"/>
</dbReference>